<dbReference type="Proteomes" id="UP000075901">
    <property type="component" value="Unassembled WGS sequence"/>
</dbReference>
<dbReference type="GO" id="GO:0008017">
    <property type="term" value="F:microtubule binding"/>
    <property type="evidence" value="ECO:0007669"/>
    <property type="project" value="TreeGrafter"/>
</dbReference>
<reference evidence="3" key="1">
    <citation type="submission" date="2013-09" db="EMBL/GenBank/DDBJ databases">
        <title>The Genome Sequence of Anopheles maculatus species B.</title>
        <authorList>
            <consortium name="The Broad Institute Genomics Platform"/>
            <person name="Neafsey D.E."/>
            <person name="Besansky N."/>
            <person name="Howell P."/>
            <person name="Walton C."/>
            <person name="Young S.K."/>
            <person name="Zeng Q."/>
            <person name="Gargeya S."/>
            <person name="Fitzgerald M."/>
            <person name="Haas B."/>
            <person name="Abouelleil A."/>
            <person name="Allen A.W."/>
            <person name="Alvarado L."/>
            <person name="Arachchi H.M."/>
            <person name="Berlin A.M."/>
            <person name="Chapman S.B."/>
            <person name="Gainer-Dewar J."/>
            <person name="Goldberg J."/>
            <person name="Griggs A."/>
            <person name="Gujja S."/>
            <person name="Hansen M."/>
            <person name="Howarth C."/>
            <person name="Imamovic A."/>
            <person name="Ireland A."/>
            <person name="Larimer J."/>
            <person name="McCowan C."/>
            <person name="Murphy C."/>
            <person name="Pearson M."/>
            <person name="Poon T.W."/>
            <person name="Priest M."/>
            <person name="Roberts A."/>
            <person name="Saif S."/>
            <person name="Shea T."/>
            <person name="Sisk P."/>
            <person name="Sykes S."/>
            <person name="Wortman J."/>
            <person name="Nusbaum C."/>
            <person name="Birren B."/>
        </authorList>
    </citation>
    <scope>NUCLEOTIDE SEQUENCE [LARGE SCALE GENOMIC DNA]</scope>
    <source>
        <strain evidence="3">maculatus3</strain>
    </source>
</reference>
<keyword evidence="3" id="KW-1185">Reference proteome</keyword>
<dbReference type="GO" id="GO:0000226">
    <property type="term" value="P:microtubule cytoskeleton organization"/>
    <property type="evidence" value="ECO:0007669"/>
    <property type="project" value="TreeGrafter"/>
</dbReference>
<proteinExistence type="predicted"/>
<dbReference type="VEuPathDB" id="VectorBase:AMAM022615"/>
<accession>A0A182T9Z0</accession>
<organism evidence="2 3">
    <name type="scientific">Anopheles maculatus</name>
    <dbReference type="NCBI Taxonomy" id="74869"/>
    <lineage>
        <taxon>Eukaryota</taxon>
        <taxon>Metazoa</taxon>
        <taxon>Ecdysozoa</taxon>
        <taxon>Arthropoda</taxon>
        <taxon>Hexapoda</taxon>
        <taxon>Insecta</taxon>
        <taxon>Pterygota</taxon>
        <taxon>Neoptera</taxon>
        <taxon>Endopterygota</taxon>
        <taxon>Diptera</taxon>
        <taxon>Nematocera</taxon>
        <taxon>Culicoidea</taxon>
        <taxon>Culicidae</taxon>
        <taxon>Anophelinae</taxon>
        <taxon>Anopheles</taxon>
        <taxon>Anopheles maculatus group</taxon>
    </lineage>
</organism>
<feature type="compositionally biased region" description="Polar residues" evidence="1">
    <location>
        <begin position="1"/>
        <end position="18"/>
    </location>
</feature>
<evidence type="ECO:0000313" key="3">
    <source>
        <dbReference type="Proteomes" id="UP000075901"/>
    </source>
</evidence>
<evidence type="ECO:0000256" key="1">
    <source>
        <dbReference type="SAM" id="MobiDB-lite"/>
    </source>
</evidence>
<name>A0A182T9Z0_9DIPT</name>
<dbReference type="PANTHER" id="PTHR21567:SF87">
    <property type="entry name" value="CRESCERIN-LIKE PROTEIN CHE-12"/>
    <property type="match status" value="1"/>
</dbReference>
<feature type="region of interest" description="Disordered" evidence="1">
    <location>
        <begin position="1"/>
        <end position="112"/>
    </location>
</feature>
<dbReference type="GO" id="GO:0005929">
    <property type="term" value="C:cilium"/>
    <property type="evidence" value="ECO:0007669"/>
    <property type="project" value="TreeGrafter"/>
</dbReference>
<dbReference type="AlphaFoldDB" id="A0A182T9Z0"/>
<evidence type="ECO:0000313" key="2">
    <source>
        <dbReference type="EnsemblMetazoa" id="AMAM022615-PA"/>
    </source>
</evidence>
<dbReference type="GO" id="GO:0005881">
    <property type="term" value="C:cytoplasmic microtubule"/>
    <property type="evidence" value="ECO:0007669"/>
    <property type="project" value="TreeGrafter"/>
</dbReference>
<dbReference type="EnsemblMetazoa" id="AMAM022615-RA">
    <property type="protein sequence ID" value="AMAM022615-PA"/>
    <property type="gene ID" value="AMAM022615"/>
</dbReference>
<feature type="compositionally biased region" description="Basic and acidic residues" evidence="1">
    <location>
        <begin position="85"/>
        <end position="101"/>
    </location>
</feature>
<feature type="compositionally biased region" description="Low complexity" evidence="1">
    <location>
        <begin position="19"/>
        <end position="41"/>
    </location>
</feature>
<sequence>MTTHVQNQDVDQRPNLSPSKSYNNHNTGNNSGTNNRSNSASHGELQNYYGDTNIGTGGGTAPNTPRRFLGERQPSVPTINQESYIIHRDENYDSDQDERSSNDSTSTRIISNKIAIENA</sequence>
<reference evidence="2" key="2">
    <citation type="submission" date="2020-05" db="UniProtKB">
        <authorList>
            <consortium name="EnsemblMetazoa"/>
        </authorList>
    </citation>
    <scope>IDENTIFICATION</scope>
    <source>
        <strain evidence="2">maculatus3</strain>
    </source>
</reference>
<dbReference type="PANTHER" id="PTHR21567">
    <property type="entry name" value="CLASP"/>
    <property type="match status" value="1"/>
</dbReference>
<protein>
    <submittedName>
        <fullName evidence="2">Uncharacterized protein</fullName>
    </submittedName>
</protein>